<comment type="caution">
    <text evidence="3">The sequence shown here is derived from an EMBL/GenBank/DDBJ whole genome shotgun (WGS) entry which is preliminary data.</text>
</comment>
<feature type="non-terminal residue" evidence="3">
    <location>
        <position position="135"/>
    </location>
</feature>
<sequence>DKIGYLFTDDQQVAQSVTDLSLLLAFSVLLASIFPVLSGVAVGAGLQTKAAVINLVCFYLVGLPVGVVLGYVVHLQVVGIWIGLTLGVTTQSLVLAFLIWRTNWDEEVLKTSARLKRWDLKSSDEDKQKNTSNDA</sequence>
<organism evidence="3 4">
    <name type="scientific">Striga hermonthica</name>
    <name type="common">Purple witchweed</name>
    <name type="synonym">Buchnera hermonthica</name>
    <dbReference type="NCBI Taxonomy" id="68872"/>
    <lineage>
        <taxon>Eukaryota</taxon>
        <taxon>Viridiplantae</taxon>
        <taxon>Streptophyta</taxon>
        <taxon>Embryophyta</taxon>
        <taxon>Tracheophyta</taxon>
        <taxon>Spermatophyta</taxon>
        <taxon>Magnoliopsida</taxon>
        <taxon>eudicotyledons</taxon>
        <taxon>Gunneridae</taxon>
        <taxon>Pentapetalae</taxon>
        <taxon>asterids</taxon>
        <taxon>lamiids</taxon>
        <taxon>Lamiales</taxon>
        <taxon>Orobanchaceae</taxon>
        <taxon>Buchnereae</taxon>
        <taxon>Striga</taxon>
    </lineage>
</organism>
<feature type="transmembrane region" description="Helical" evidence="2">
    <location>
        <begin position="51"/>
        <end position="72"/>
    </location>
</feature>
<dbReference type="AlphaFoldDB" id="A0A9N7R2A4"/>
<keyword evidence="2" id="KW-0812">Transmembrane</keyword>
<comment type="similarity">
    <text evidence="1">Belongs to the multi antimicrobial extrusion (MATE) (TC 2.A.66.1) family.</text>
</comment>
<reference evidence="3" key="1">
    <citation type="submission" date="2019-12" db="EMBL/GenBank/DDBJ databases">
        <authorList>
            <person name="Scholes J."/>
        </authorList>
    </citation>
    <scope>NUCLEOTIDE SEQUENCE</scope>
</reference>
<accession>A0A9N7R2A4</accession>
<dbReference type="OrthoDB" id="912347at2759"/>
<dbReference type="GO" id="GO:0042910">
    <property type="term" value="F:xenobiotic transmembrane transporter activity"/>
    <property type="evidence" value="ECO:0007669"/>
    <property type="project" value="InterPro"/>
</dbReference>
<keyword evidence="4" id="KW-1185">Reference proteome</keyword>
<evidence type="ECO:0000313" key="3">
    <source>
        <dbReference type="EMBL" id="CAA0809783.1"/>
    </source>
</evidence>
<name>A0A9N7R2A4_STRHE</name>
<feature type="transmembrane region" description="Helical" evidence="2">
    <location>
        <begin position="78"/>
        <end position="100"/>
    </location>
</feature>
<protein>
    <submittedName>
        <fullName evidence="3">MATE efflux family protein</fullName>
    </submittedName>
</protein>
<keyword evidence="2" id="KW-1133">Transmembrane helix</keyword>
<feature type="transmembrane region" description="Helical" evidence="2">
    <location>
        <begin position="20"/>
        <end position="44"/>
    </location>
</feature>
<evidence type="ECO:0000313" key="4">
    <source>
        <dbReference type="Proteomes" id="UP001153555"/>
    </source>
</evidence>
<dbReference type="InterPro" id="IPR002528">
    <property type="entry name" value="MATE_fam"/>
</dbReference>
<gene>
    <name evidence="3" type="ORF">SHERM_11694</name>
</gene>
<proteinExistence type="inferred from homology"/>
<dbReference type="PANTHER" id="PTHR11206">
    <property type="entry name" value="MULTIDRUG RESISTANCE PROTEIN"/>
    <property type="match status" value="1"/>
</dbReference>
<dbReference type="EMBL" id="CACSLK010004199">
    <property type="protein sequence ID" value="CAA0809783.1"/>
    <property type="molecule type" value="Genomic_DNA"/>
</dbReference>
<dbReference type="GO" id="GO:0016020">
    <property type="term" value="C:membrane"/>
    <property type="evidence" value="ECO:0007669"/>
    <property type="project" value="InterPro"/>
</dbReference>
<dbReference type="GO" id="GO:0015297">
    <property type="term" value="F:antiporter activity"/>
    <property type="evidence" value="ECO:0007669"/>
    <property type="project" value="InterPro"/>
</dbReference>
<evidence type="ECO:0000256" key="1">
    <source>
        <dbReference type="ARBA" id="ARBA00010199"/>
    </source>
</evidence>
<keyword evidence="2" id="KW-0472">Membrane</keyword>
<dbReference type="Pfam" id="PF01554">
    <property type="entry name" value="MatE"/>
    <property type="match status" value="1"/>
</dbReference>
<evidence type="ECO:0000256" key="2">
    <source>
        <dbReference type="SAM" id="Phobius"/>
    </source>
</evidence>
<dbReference type="Proteomes" id="UP001153555">
    <property type="component" value="Unassembled WGS sequence"/>
</dbReference>